<dbReference type="STRING" id="553219.CAMSH0001_1353"/>
<name>C6RIK6_9BACT</name>
<proteinExistence type="predicted"/>
<comment type="caution">
    <text evidence="1">The sequence shown here is derived from an EMBL/GenBank/DDBJ whole genome shotgun (WGS) entry which is preliminary data.</text>
</comment>
<accession>C6RIK6</accession>
<evidence type="ECO:0000313" key="1">
    <source>
        <dbReference type="EMBL" id="EET78749.1"/>
    </source>
</evidence>
<protein>
    <submittedName>
        <fullName evidence="1">Uncharacterized protein</fullName>
    </submittedName>
</protein>
<gene>
    <name evidence="1" type="ORF">CAMSH0001_1353</name>
</gene>
<reference evidence="1 2" key="1">
    <citation type="submission" date="2009-07" db="EMBL/GenBank/DDBJ databases">
        <authorList>
            <person name="Madupu R."/>
            <person name="Sebastian Y."/>
            <person name="Durkin A.S."/>
            <person name="Torralba M."/>
            <person name="Methe B."/>
            <person name="Sutton G.G."/>
            <person name="Strausberg R.L."/>
            <person name="Nelson K.E."/>
        </authorList>
    </citation>
    <scope>NUCLEOTIDE SEQUENCE [LARGE SCALE GENOMIC DNA]</scope>
    <source>
        <strain evidence="1 2">RM3277</strain>
    </source>
</reference>
<sequence length="39" mass="4780">MLLGRRKWDFVKFCVKIYFKKVNLTPCGILYLFCLRRPL</sequence>
<evidence type="ECO:0000313" key="2">
    <source>
        <dbReference type="Proteomes" id="UP000003107"/>
    </source>
</evidence>
<dbReference type="Proteomes" id="UP000003107">
    <property type="component" value="Unassembled WGS sequence"/>
</dbReference>
<dbReference type="AlphaFoldDB" id="C6RIK6"/>
<dbReference type="EMBL" id="ACVQ01000032">
    <property type="protein sequence ID" value="EET78749.1"/>
    <property type="molecule type" value="Genomic_DNA"/>
</dbReference>
<organism evidence="1 2">
    <name type="scientific">Campylobacter showae RM3277</name>
    <dbReference type="NCBI Taxonomy" id="553219"/>
    <lineage>
        <taxon>Bacteria</taxon>
        <taxon>Pseudomonadati</taxon>
        <taxon>Campylobacterota</taxon>
        <taxon>Epsilonproteobacteria</taxon>
        <taxon>Campylobacterales</taxon>
        <taxon>Campylobacteraceae</taxon>
        <taxon>Campylobacter</taxon>
    </lineage>
</organism>
<keyword evidence="2" id="KW-1185">Reference proteome</keyword>